<dbReference type="AlphaFoldDB" id="A0A173SBS5"/>
<gene>
    <name evidence="2" type="ORF">ERS852573_00914</name>
</gene>
<evidence type="ECO:0000259" key="1">
    <source>
        <dbReference type="Pfam" id="PF19789"/>
    </source>
</evidence>
<dbReference type="Pfam" id="PF19789">
    <property type="entry name" value="DUF6273"/>
    <property type="match status" value="1"/>
</dbReference>
<dbReference type="Proteomes" id="UP000095597">
    <property type="component" value="Unassembled WGS sequence"/>
</dbReference>
<feature type="domain" description="DUF6273" evidence="1">
    <location>
        <begin position="113"/>
        <end position="186"/>
    </location>
</feature>
<dbReference type="RefSeq" id="WP_055213798.1">
    <property type="nucleotide sequence ID" value="NZ_CYXO01000004.1"/>
</dbReference>
<name>A0A173SBS5_9FIRM</name>
<dbReference type="EMBL" id="CYXO01000004">
    <property type="protein sequence ID" value="CUM87179.1"/>
    <property type="molecule type" value="Genomic_DNA"/>
</dbReference>
<proteinExistence type="predicted"/>
<evidence type="ECO:0000313" key="2">
    <source>
        <dbReference type="EMBL" id="CUM87179.1"/>
    </source>
</evidence>
<dbReference type="InterPro" id="IPR046240">
    <property type="entry name" value="DUF6273"/>
</dbReference>
<dbReference type="OrthoDB" id="2028419at2"/>
<organism evidence="2 3">
    <name type="scientific">Dorea longicatena</name>
    <dbReference type="NCBI Taxonomy" id="88431"/>
    <lineage>
        <taxon>Bacteria</taxon>
        <taxon>Bacillati</taxon>
        <taxon>Bacillota</taxon>
        <taxon>Clostridia</taxon>
        <taxon>Lachnospirales</taxon>
        <taxon>Lachnospiraceae</taxon>
        <taxon>Dorea</taxon>
    </lineage>
</organism>
<reference evidence="2 3" key="1">
    <citation type="submission" date="2015-09" db="EMBL/GenBank/DDBJ databases">
        <authorList>
            <consortium name="Pathogen Informatics"/>
        </authorList>
    </citation>
    <scope>NUCLEOTIDE SEQUENCE [LARGE SCALE GENOMIC DNA]</scope>
    <source>
        <strain evidence="2 3">2789STDY5834961</strain>
    </source>
</reference>
<evidence type="ECO:0000313" key="3">
    <source>
        <dbReference type="Proteomes" id="UP000095597"/>
    </source>
</evidence>
<accession>A0A173SBS5</accession>
<sequence>MMTLKEFGENLKNLNEVFEQLRKKYQKPEIGKTIEVAGINWLVLDKLENGYFTISKDFYGRDRKFDDNCNDWKSSDLRNELNTDLRKKIENELGVDSLVEFERNLLSLDGQTEYGTCRDYVSLISVDEYRKYRKLLPNTGKWWWTLTPDSTACNNDDAFVRVVSPSGIIRSISCSGSDGVRPVCIFSSSIFESCEEDDD</sequence>
<protein>
    <recommendedName>
        <fullName evidence="1">DUF6273 domain-containing protein</fullName>
    </recommendedName>
</protein>